<evidence type="ECO:0000259" key="5">
    <source>
        <dbReference type="Pfam" id="PF13339"/>
    </source>
</evidence>
<evidence type="ECO:0000313" key="7">
    <source>
        <dbReference type="Proteomes" id="UP000433876"/>
    </source>
</evidence>
<reference evidence="6 7" key="1">
    <citation type="submission" date="2017-07" db="EMBL/GenBank/DDBJ databases">
        <title>Genome sequence of the Sordaria macrospora wild type strain R19027.</title>
        <authorList>
            <person name="Nowrousian M."/>
            <person name="Teichert I."/>
            <person name="Kueck U."/>
        </authorList>
    </citation>
    <scope>NUCLEOTIDE SEQUENCE [LARGE SCALE GENOMIC DNA]</scope>
    <source>
        <strain evidence="6 7">R19027</strain>
        <tissue evidence="6">Mycelium</tissue>
    </source>
</reference>
<dbReference type="AlphaFoldDB" id="A0A8S8ZGQ7"/>
<protein>
    <recommendedName>
        <fullName evidence="2">Protein BFR2</fullName>
    </recommendedName>
</protein>
<evidence type="ECO:0000259" key="4">
    <source>
        <dbReference type="Pfam" id="PF08164"/>
    </source>
</evidence>
<feature type="compositionally biased region" description="Basic and acidic residues" evidence="3">
    <location>
        <begin position="16"/>
        <end position="32"/>
    </location>
</feature>
<dbReference type="Pfam" id="PF13339">
    <property type="entry name" value="AATF-Che1"/>
    <property type="match status" value="1"/>
</dbReference>
<dbReference type="InterPro" id="IPR039223">
    <property type="entry name" value="AATF/Bfr2"/>
</dbReference>
<dbReference type="EMBL" id="NMPR01000191">
    <property type="protein sequence ID" value="KAA8628320.1"/>
    <property type="molecule type" value="Genomic_DNA"/>
</dbReference>
<name>A0A8S8ZGQ7_SORMA</name>
<dbReference type="OMA" id="STHWRQR"/>
<dbReference type="Pfam" id="PF08164">
    <property type="entry name" value="TRAUB"/>
    <property type="match status" value="1"/>
</dbReference>
<evidence type="ECO:0000256" key="3">
    <source>
        <dbReference type="SAM" id="MobiDB-lite"/>
    </source>
</evidence>
<feature type="compositionally biased region" description="Acidic residues" evidence="3">
    <location>
        <begin position="87"/>
        <end position="130"/>
    </location>
</feature>
<proteinExistence type="inferred from homology"/>
<feature type="region of interest" description="Disordered" evidence="3">
    <location>
        <begin position="1"/>
        <end position="295"/>
    </location>
</feature>
<dbReference type="InterPro" id="IPR012617">
    <property type="entry name" value="AATF_C"/>
</dbReference>
<evidence type="ECO:0000313" key="6">
    <source>
        <dbReference type="EMBL" id="KAA8628320.1"/>
    </source>
</evidence>
<dbReference type="PANTHER" id="PTHR15565:SF0">
    <property type="entry name" value="PROTEIN AATF"/>
    <property type="match status" value="1"/>
</dbReference>
<organism evidence="6 7">
    <name type="scientific">Sordaria macrospora</name>
    <dbReference type="NCBI Taxonomy" id="5147"/>
    <lineage>
        <taxon>Eukaryota</taxon>
        <taxon>Fungi</taxon>
        <taxon>Dikarya</taxon>
        <taxon>Ascomycota</taxon>
        <taxon>Pezizomycotina</taxon>
        <taxon>Sordariomycetes</taxon>
        <taxon>Sordariomycetidae</taxon>
        <taxon>Sordariales</taxon>
        <taxon>Sordariaceae</taxon>
        <taxon>Sordaria</taxon>
    </lineage>
</organism>
<feature type="compositionally biased region" description="Acidic residues" evidence="3">
    <location>
        <begin position="255"/>
        <end position="287"/>
    </location>
</feature>
<dbReference type="PANTHER" id="PTHR15565">
    <property type="entry name" value="AATF PROTEIN APOPTOSIS ANTAGONIZING TRANSCRIPTION FACTOR"/>
    <property type="match status" value="1"/>
</dbReference>
<dbReference type="VEuPathDB" id="FungiDB:SMAC_03423"/>
<evidence type="ECO:0000256" key="1">
    <source>
        <dbReference type="ARBA" id="ARBA00008966"/>
    </source>
</evidence>
<feature type="compositionally biased region" description="Acidic residues" evidence="3">
    <location>
        <begin position="230"/>
        <end position="248"/>
    </location>
</feature>
<dbReference type="GO" id="GO:0000462">
    <property type="term" value="P:maturation of SSU-rRNA from tricistronic rRNA transcript (SSU-rRNA, 5.8S rRNA, LSU-rRNA)"/>
    <property type="evidence" value="ECO:0007669"/>
    <property type="project" value="TreeGrafter"/>
</dbReference>
<feature type="compositionally biased region" description="Acidic residues" evidence="3">
    <location>
        <begin position="33"/>
        <end position="45"/>
    </location>
</feature>
<feature type="compositionally biased region" description="Acidic residues" evidence="3">
    <location>
        <begin position="138"/>
        <end position="155"/>
    </location>
</feature>
<dbReference type="GO" id="GO:0005730">
    <property type="term" value="C:nucleolus"/>
    <property type="evidence" value="ECO:0007669"/>
    <property type="project" value="TreeGrafter"/>
</dbReference>
<sequence>MGLVTTKKSNKLKASMFDEKPAKDYDPEAEPRDGDDDESGSEIDSDVERAETEHYVTVGKSKLRKAEGPTLGPEYSGTRVSRKALEESDDEEDFDDEEEDDEDDDDEEDDLEDGESESEGSEEFADPETADLERDHIDDDAEISSDNALGEDDENWSEKFTFRGSSKPKTPAKVSKKDDLAVRIKKRPTAADFMSGSEEDEEEEDDEDLEEDDEDEEDSEEGEQNGLFDMEAEETDDDEGEDDEEELEGAMLSGSEDEEGDSEEEDEDNEEGSGDEDEEEDEESGDDEDKKDVNAELRKIMAEDEKKIVSTFSKAAEADAQKGVAVRSQRRIFDSILNLRIRLQKALIAANTFNCVEKPEKFKEKPYKAAEEAAVKLWNTIDSVRNSFLPEQVKAKAGEKRKRDAIDLDTPESEIWDALEAVEGPANKYRRQVLDKWSTRVRSTTASMTKERRLAQSAGSQSLVSVLDDQLLSADRLIKKARTPRSCAPAQAAKKVEEDAEIYDDADFYQLLLKELVDQRSSDSAAPGESVATVRWAALKEAKTRKQVDRKASKGRKLRFTVHEKLQNFMAPEDRRSWEEHAIDRFFGTLFGQKMVLKEDEEAAEKDEDEEMGGVSVEEAGLKLFRS</sequence>
<feature type="domain" description="AATF leucine zipper-containing" evidence="5">
    <location>
        <begin position="319"/>
        <end position="440"/>
    </location>
</feature>
<dbReference type="InterPro" id="IPR025160">
    <property type="entry name" value="AATF"/>
</dbReference>
<feature type="domain" description="Apoptosis-antagonizing transcription factor C-terminal" evidence="4">
    <location>
        <begin position="509"/>
        <end position="591"/>
    </location>
</feature>
<comment type="similarity">
    <text evidence="1">Belongs to the AATF family.</text>
</comment>
<evidence type="ECO:0000256" key="2">
    <source>
        <dbReference type="ARBA" id="ARBA00013850"/>
    </source>
</evidence>
<comment type="caution">
    <text evidence="6">The sequence shown here is derived from an EMBL/GenBank/DDBJ whole genome shotgun (WGS) entry which is preliminary data.</text>
</comment>
<gene>
    <name evidence="6" type="ORF">SMACR_03423</name>
</gene>
<dbReference type="Proteomes" id="UP000433876">
    <property type="component" value="Unassembled WGS sequence"/>
</dbReference>
<accession>A0A8S8ZGQ7</accession>
<feature type="compositionally biased region" description="Acidic residues" evidence="3">
    <location>
        <begin position="197"/>
        <end position="223"/>
    </location>
</feature>